<dbReference type="AlphaFoldDB" id="A0A316G3Y5"/>
<sequence length="174" mass="18576">MDKNKLKILLATTLIAAGAGMAIAQDTATTPDAEATEAGPMDFATLDADGSGEITVEDMEAMRANRFAEFDTNGDGNVTLEEFTAHAQAKAAERAGEMFGRLDADGDGNLSRDALEARMGRGGPGARMIDRFDTDNSGGVSQEEFDAAKERMTERRGMRGGHDGEKGGWHKFRN</sequence>
<reference evidence="4 5" key="1">
    <citation type="submission" date="2018-05" db="EMBL/GenBank/DDBJ databases">
        <title>Genomic Encyclopedia of Type Strains, Phase IV (KMG-IV): sequencing the most valuable type-strain genomes for metagenomic binning, comparative biology and taxonomic classification.</title>
        <authorList>
            <person name="Goeker M."/>
        </authorList>
    </citation>
    <scope>NUCLEOTIDE SEQUENCE [LARGE SCALE GENOMIC DNA]</scope>
    <source>
        <strain evidence="4 5">DSM 103371</strain>
    </source>
</reference>
<accession>A0A316G3Y5</accession>
<dbReference type="CDD" id="cd00051">
    <property type="entry name" value="EFh"/>
    <property type="match status" value="1"/>
</dbReference>
<feature type="domain" description="EF-hand" evidence="3">
    <location>
        <begin position="58"/>
        <end position="93"/>
    </location>
</feature>
<keyword evidence="2" id="KW-0732">Signal</keyword>
<feature type="region of interest" description="Disordered" evidence="1">
    <location>
        <begin position="119"/>
        <end position="174"/>
    </location>
</feature>
<dbReference type="EMBL" id="QGGV01000009">
    <property type="protein sequence ID" value="PWK55035.1"/>
    <property type="molecule type" value="Genomic_DNA"/>
</dbReference>
<dbReference type="Gene3D" id="1.10.238.10">
    <property type="entry name" value="EF-hand"/>
    <property type="match status" value="2"/>
</dbReference>
<feature type="compositionally biased region" description="Basic and acidic residues" evidence="1">
    <location>
        <begin position="146"/>
        <end position="168"/>
    </location>
</feature>
<dbReference type="RefSeq" id="WP_164721763.1">
    <property type="nucleotide sequence ID" value="NZ_CP034588.1"/>
</dbReference>
<evidence type="ECO:0000256" key="2">
    <source>
        <dbReference type="SAM" id="SignalP"/>
    </source>
</evidence>
<dbReference type="InterPro" id="IPR011992">
    <property type="entry name" value="EF-hand-dom_pair"/>
</dbReference>
<dbReference type="Proteomes" id="UP000245390">
    <property type="component" value="Unassembled WGS sequence"/>
</dbReference>
<comment type="caution">
    <text evidence="4">The sequence shown here is derived from an EMBL/GenBank/DDBJ whole genome shotgun (WGS) entry which is preliminary data.</text>
</comment>
<feature type="chain" id="PRO_5016266603" evidence="2">
    <location>
        <begin position="25"/>
        <end position="174"/>
    </location>
</feature>
<dbReference type="PROSITE" id="PS00018">
    <property type="entry name" value="EF_HAND_1"/>
    <property type="match status" value="1"/>
</dbReference>
<evidence type="ECO:0000256" key="1">
    <source>
        <dbReference type="SAM" id="MobiDB-lite"/>
    </source>
</evidence>
<dbReference type="PROSITE" id="PS50222">
    <property type="entry name" value="EF_HAND_2"/>
    <property type="match status" value="1"/>
</dbReference>
<dbReference type="GO" id="GO:0005509">
    <property type="term" value="F:calcium ion binding"/>
    <property type="evidence" value="ECO:0007669"/>
    <property type="project" value="InterPro"/>
</dbReference>
<gene>
    <name evidence="4" type="ORF">C8D95_109122</name>
</gene>
<dbReference type="SUPFAM" id="SSF47473">
    <property type="entry name" value="EF-hand"/>
    <property type="match status" value="1"/>
</dbReference>
<proteinExistence type="predicted"/>
<keyword evidence="5" id="KW-1185">Reference proteome</keyword>
<dbReference type="Pfam" id="PF13202">
    <property type="entry name" value="EF-hand_5"/>
    <property type="match status" value="4"/>
</dbReference>
<evidence type="ECO:0000313" key="4">
    <source>
        <dbReference type="EMBL" id="PWK55035.1"/>
    </source>
</evidence>
<dbReference type="SMART" id="SM00054">
    <property type="entry name" value="EFh"/>
    <property type="match status" value="4"/>
</dbReference>
<name>A0A316G3Y5_9RHOB</name>
<dbReference type="InterPro" id="IPR002048">
    <property type="entry name" value="EF_hand_dom"/>
</dbReference>
<dbReference type="InterPro" id="IPR018247">
    <property type="entry name" value="EF_Hand_1_Ca_BS"/>
</dbReference>
<feature type="signal peptide" evidence="2">
    <location>
        <begin position="1"/>
        <end position="24"/>
    </location>
</feature>
<protein>
    <submittedName>
        <fullName evidence="4">EF hand domain-containing protein</fullName>
    </submittedName>
</protein>
<organism evidence="4 5">
    <name type="scientific">Silicimonas algicola</name>
    <dbReference type="NCBI Taxonomy" id="1826607"/>
    <lineage>
        <taxon>Bacteria</taxon>
        <taxon>Pseudomonadati</taxon>
        <taxon>Pseudomonadota</taxon>
        <taxon>Alphaproteobacteria</taxon>
        <taxon>Rhodobacterales</taxon>
        <taxon>Paracoccaceae</taxon>
    </lineage>
</organism>
<evidence type="ECO:0000313" key="5">
    <source>
        <dbReference type="Proteomes" id="UP000245390"/>
    </source>
</evidence>
<evidence type="ECO:0000259" key="3">
    <source>
        <dbReference type="PROSITE" id="PS50222"/>
    </source>
</evidence>